<evidence type="ECO:0000259" key="5">
    <source>
        <dbReference type="PROSITE" id="PS51294"/>
    </source>
</evidence>
<feature type="domain" description="Myb-like" evidence="4">
    <location>
        <begin position="479"/>
        <end position="534"/>
    </location>
</feature>
<dbReference type="GO" id="GO:0005634">
    <property type="term" value="C:nucleus"/>
    <property type="evidence" value="ECO:0007669"/>
    <property type="project" value="UniProtKB-SubCell"/>
</dbReference>
<sequence>MVSKTSICYGHFDGIQFPVIPKAPRSLRTNVSEKSSEGSAFELLADVADRLLQESEGSISSVGHEPKEQNSNTVVKCEEPEVKVKHVDKGSFAESESMPECISLKLNLNSPPKDLPESDNDSGLEHVCNVKTLDLLGKVGSNVNLVAVEKESGELTIRDSCLDTCVPSKSFSSSVDTPSNGDPASCLQDTRDMFDNRGTKLRAITSKSRDKYRRIRKMLTRYRKVTSTKDYELSNPTSGRVKPLYQNRKHIYKRERCQVDAASKRRKVVHQSSKNAYIQGACNESIVKNSNGDKTHTRAAPNEVKFSINSFKVPELYFEIPEIATIGSLKRTVMNALKDKLRGELHVGILLKGRKVRDNNRTLQEMGISHNCDLGTMGFTLETSLLEASPSAIQQEQPLSSASPITDVGYSSSSLYHDLDTYLDNYVDKNQESIPKKTEVLTQEKVADSKALVPVTAVTTKALSDIVVNYNPKKKCEVSQRRIRRPFSKSEVEALVEAVEFLGPGRWREVKNRAFDDADHRTCVDLKDKWKTLTHTASIPPQQRRGELVPQHLLDRVQAAHEYWSNYQIKHDLKRQCEPLRILM</sequence>
<evidence type="ECO:0000259" key="4">
    <source>
        <dbReference type="PROSITE" id="PS50090"/>
    </source>
</evidence>
<dbReference type="InterPro" id="IPR031105">
    <property type="entry name" value="TRP_plant"/>
</dbReference>
<dbReference type="SUPFAM" id="SSF46689">
    <property type="entry name" value="Homeodomain-like"/>
    <property type="match status" value="1"/>
</dbReference>
<dbReference type="EMBL" id="PKPP01004602">
    <property type="protein sequence ID" value="PWA63606.1"/>
    <property type="molecule type" value="Genomic_DNA"/>
</dbReference>
<dbReference type="InterPro" id="IPR057625">
    <property type="entry name" value="TPR1-6-like_ubiquitin"/>
</dbReference>
<dbReference type="GO" id="GO:0042162">
    <property type="term" value="F:telomeric DNA binding"/>
    <property type="evidence" value="ECO:0007669"/>
    <property type="project" value="UniProtKB-ARBA"/>
</dbReference>
<evidence type="ECO:0000256" key="3">
    <source>
        <dbReference type="ARBA" id="ARBA00023242"/>
    </source>
</evidence>
<dbReference type="PANTHER" id="PTHR21717">
    <property type="entry name" value="TELOMERIC REPEAT BINDING PROTEIN"/>
    <property type="match status" value="1"/>
</dbReference>
<dbReference type="Gene3D" id="1.10.246.220">
    <property type="match status" value="1"/>
</dbReference>
<dbReference type="Proteomes" id="UP000245207">
    <property type="component" value="Unassembled WGS sequence"/>
</dbReference>
<name>A0A2U1MQV2_ARTAN</name>
<keyword evidence="3" id="KW-0539">Nucleus</keyword>
<dbReference type="InterPro" id="IPR009057">
    <property type="entry name" value="Homeodomain-like_sf"/>
</dbReference>
<dbReference type="PROSITE" id="PS51294">
    <property type="entry name" value="HTH_MYB"/>
    <property type="match status" value="1"/>
</dbReference>
<dbReference type="CDD" id="cd11660">
    <property type="entry name" value="SANT_TRF"/>
    <property type="match status" value="1"/>
</dbReference>
<organism evidence="6 7">
    <name type="scientific">Artemisia annua</name>
    <name type="common">Sweet wormwood</name>
    <dbReference type="NCBI Taxonomy" id="35608"/>
    <lineage>
        <taxon>Eukaryota</taxon>
        <taxon>Viridiplantae</taxon>
        <taxon>Streptophyta</taxon>
        <taxon>Embryophyta</taxon>
        <taxon>Tracheophyta</taxon>
        <taxon>Spermatophyta</taxon>
        <taxon>Magnoliopsida</taxon>
        <taxon>eudicotyledons</taxon>
        <taxon>Gunneridae</taxon>
        <taxon>Pentapetalae</taxon>
        <taxon>asterids</taxon>
        <taxon>campanulids</taxon>
        <taxon>Asterales</taxon>
        <taxon>Asteraceae</taxon>
        <taxon>Asteroideae</taxon>
        <taxon>Anthemideae</taxon>
        <taxon>Artemisiinae</taxon>
        <taxon>Artemisia</taxon>
    </lineage>
</organism>
<gene>
    <name evidence="6" type="ORF">CTI12_AA349960</name>
</gene>
<dbReference type="PROSITE" id="PS50090">
    <property type="entry name" value="MYB_LIKE"/>
    <property type="match status" value="1"/>
</dbReference>
<feature type="domain" description="HTH myb-type" evidence="5">
    <location>
        <begin position="479"/>
        <end position="538"/>
    </location>
</feature>
<evidence type="ECO:0000313" key="6">
    <source>
        <dbReference type="EMBL" id="PWA63606.1"/>
    </source>
</evidence>
<evidence type="ECO:0000256" key="1">
    <source>
        <dbReference type="ARBA" id="ARBA00004123"/>
    </source>
</evidence>
<comment type="caution">
    <text evidence="6">The sequence shown here is derived from an EMBL/GenBank/DDBJ whole genome shotgun (WGS) entry which is preliminary data.</text>
</comment>
<evidence type="ECO:0000256" key="2">
    <source>
        <dbReference type="ARBA" id="ARBA00023125"/>
    </source>
</evidence>
<dbReference type="AlphaFoldDB" id="A0A2U1MQV2"/>
<dbReference type="Pfam" id="PF23603">
    <property type="entry name" value="Ubiquitin_TPR1"/>
    <property type="match status" value="1"/>
</dbReference>
<keyword evidence="6" id="KW-0371">Homeobox</keyword>
<dbReference type="PANTHER" id="PTHR21717:SF86">
    <property type="entry name" value="HOMEODOMAIN-LIKE, UBIQUITIN-RELATED DOMAIN PROTEIN-RELATED"/>
    <property type="match status" value="1"/>
</dbReference>
<protein>
    <submittedName>
        <fullName evidence="6">Homeodomain-like protein</fullName>
    </submittedName>
</protein>
<proteinExistence type="predicted"/>
<keyword evidence="7" id="KW-1185">Reference proteome</keyword>
<keyword evidence="2 6" id="KW-0238">DNA-binding</keyword>
<reference evidence="6 7" key="1">
    <citation type="journal article" date="2018" name="Mol. Plant">
        <title>The genome of Artemisia annua provides insight into the evolution of Asteraceae family and artemisinin biosynthesis.</title>
        <authorList>
            <person name="Shen Q."/>
            <person name="Zhang L."/>
            <person name="Liao Z."/>
            <person name="Wang S."/>
            <person name="Yan T."/>
            <person name="Shi P."/>
            <person name="Liu M."/>
            <person name="Fu X."/>
            <person name="Pan Q."/>
            <person name="Wang Y."/>
            <person name="Lv Z."/>
            <person name="Lu X."/>
            <person name="Zhang F."/>
            <person name="Jiang W."/>
            <person name="Ma Y."/>
            <person name="Chen M."/>
            <person name="Hao X."/>
            <person name="Li L."/>
            <person name="Tang Y."/>
            <person name="Lv G."/>
            <person name="Zhou Y."/>
            <person name="Sun X."/>
            <person name="Brodelius P.E."/>
            <person name="Rose J.K.C."/>
            <person name="Tang K."/>
        </authorList>
    </citation>
    <scope>NUCLEOTIDE SEQUENCE [LARGE SCALE GENOMIC DNA]</scope>
    <source>
        <strain evidence="7">cv. Huhao1</strain>
        <tissue evidence="6">Leaf</tissue>
    </source>
</reference>
<comment type="subcellular location">
    <subcellularLocation>
        <location evidence="1">Nucleus</location>
    </subcellularLocation>
</comment>
<dbReference type="STRING" id="35608.A0A2U1MQV2"/>
<accession>A0A2U1MQV2</accession>
<dbReference type="InterPro" id="IPR029071">
    <property type="entry name" value="Ubiquitin-like_domsf"/>
</dbReference>
<evidence type="ECO:0000313" key="7">
    <source>
        <dbReference type="Proteomes" id="UP000245207"/>
    </source>
</evidence>
<dbReference type="OrthoDB" id="2020981at2759"/>
<dbReference type="InterPro" id="IPR001005">
    <property type="entry name" value="SANT/Myb"/>
</dbReference>
<dbReference type="InterPro" id="IPR017930">
    <property type="entry name" value="Myb_dom"/>
</dbReference>
<dbReference type="SUPFAM" id="SSF54236">
    <property type="entry name" value="Ubiquitin-like"/>
    <property type="match status" value="1"/>
</dbReference>
<dbReference type="SMART" id="SM00717">
    <property type="entry name" value="SANT"/>
    <property type="match status" value="1"/>
</dbReference>